<dbReference type="SUPFAM" id="SSF53448">
    <property type="entry name" value="Nucleotide-diphospho-sugar transferases"/>
    <property type="match status" value="1"/>
</dbReference>
<dbReference type="PANTHER" id="PTHR22916">
    <property type="entry name" value="GLYCOSYLTRANSFERASE"/>
    <property type="match status" value="1"/>
</dbReference>
<dbReference type="InterPro" id="IPR029044">
    <property type="entry name" value="Nucleotide-diphossugar_trans"/>
</dbReference>
<organism evidence="4 5">
    <name type="scientific">Prevotella multiformis DSM 16608</name>
    <dbReference type="NCBI Taxonomy" id="888743"/>
    <lineage>
        <taxon>Bacteria</taxon>
        <taxon>Pseudomonadati</taxon>
        <taxon>Bacteroidota</taxon>
        <taxon>Bacteroidia</taxon>
        <taxon>Bacteroidales</taxon>
        <taxon>Prevotellaceae</taxon>
        <taxon>Prevotella</taxon>
    </lineage>
</organism>
<dbReference type="GO" id="GO:0016758">
    <property type="term" value="F:hexosyltransferase activity"/>
    <property type="evidence" value="ECO:0007669"/>
    <property type="project" value="UniProtKB-ARBA"/>
</dbReference>
<dbReference type="AlphaFoldDB" id="F0F884"/>
<evidence type="ECO:0000259" key="3">
    <source>
        <dbReference type="Pfam" id="PF00535"/>
    </source>
</evidence>
<name>F0F884_9BACT</name>
<dbReference type="eggNOG" id="COG1216">
    <property type="taxonomic scope" value="Bacteria"/>
</dbReference>
<sequence>MNNALFCTIIIPIYQVERYIGKCLKSVMAQSFTKGVECILVNDCTKDESVRIAQKLIDKYRGEIPFHIINRPKNGGLSAARNTGILQAGGDYLYFLDSDDYITPDCIEVLERTSRKFPKAQIVQAGAQATSSGFEYLSLKSKKLREYSEDTEYIKREMLMAHFPPTAWNKLVKRKWLLENHLFFKEGLLHEDDYWNFFAAKFVSAYAICKEDTYMYNIRPGSITQAPNEQNIRSRLISASDFMDNIDDLCRHEQLAVVYKLLIADYRVLPGKESRNYLPLFTRLKSMCGVFGKIAIFFVLFFPKGILRNRLAKLFHDKIIPRLI</sequence>
<dbReference type="Gene3D" id="3.90.550.10">
    <property type="entry name" value="Spore Coat Polysaccharide Biosynthesis Protein SpsA, Chain A"/>
    <property type="match status" value="1"/>
</dbReference>
<dbReference type="OrthoDB" id="1114838at2"/>
<proteinExistence type="predicted"/>
<dbReference type="InterPro" id="IPR001173">
    <property type="entry name" value="Glyco_trans_2-like"/>
</dbReference>
<evidence type="ECO:0000313" key="4">
    <source>
        <dbReference type="EMBL" id="EGC19679.1"/>
    </source>
</evidence>
<dbReference type="PANTHER" id="PTHR22916:SF51">
    <property type="entry name" value="GLYCOSYLTRANSFERASE EPSH-RELATED"/>
    <property type="match status" value="1"/>
</dbReference>
<dbReference type="EC" id="2.4.-.-" evidence="4"/>
<dbReference type="CDD" id="cd00761">
    <property type="entry name" value="Glyco_tranf_GTA_type"/>
    <property type="match status" value="1"/>
</dbReference>
<dbReference type="Pfam" id="PF00535">
    <property type="entry name" value="Glycos_transf_2"/>
    <property type="match status" value="1"/>
</dbReference>
<protein>
    <submittedName>
        <fullName evidence="4">Glycosyltransferase, group 2 family protein</fullName>
        <ecNumber evidence="4">2.4.-.-</ecNumber>
    </submittedName>
</protein>
<evidence type="ECO:0000256" key="1">
    <source>
        <dbReference type="ARBA" id="ARBA00022676"/>
    </source>
</evidence>
<dbReference type="HOGENOM" id="CLU_025996_25_0_10"/>
<keyword evidence="1 4" id="KW-0328">Glycosyltransferase</keyword>
<keyword evidence="2 4" id="KW-0808">Transferase</keyword>
<evidence type="ECO:0000313" key="5">
    <source>
        <dbReference type="Proteomes" id="UP000005697"/>
    </source>
</evidence>
<reference evidence="4 5" key="1">
    <citation type="submission" date="2011-01" db="EMBL/GenBank/DDBJ databases">
        <authorList>
            <person name="Muzny D."/>
            <person name="Qin X."/>
            <person name="Deng J."/>
            <person name="Jiang H."/>
            <person name="Liu Y."/>
            <person name="Qu J."/>
            <person name="Song X.-Z."/>
            <person name="Zhang L."/>
            <person name="Thornton R."/>
            <person name="Coyle M."/>
            <person name="Francisco L."/>
            <person name="Jackson L."/>
            <person name="Javaid M."/>
            <person name="Korchina V."/>
            <person name="Kovar C."/>
            <person name="Mata R."/>
            <person name="Mathew T."/>
            <person name="Ngo R."/>
            <person name="Nguyen L."/>
            <person name="Nguyen N."/>
            <person name="Okwuonu G."/>
            <person name="Ongeri F."/>
            <person name="Pham C."/>
            <person name="Simmons D."/>
            <person name="Wilczek-Boney K."/>
            <person name="Hale W."/>
            <person name="Jakkamsetti A."/>
            <person name="Pham P."/>
            <person name="Ruth R."/>
            <person name="San Lucas F."/>
            <person name="Warren J."/>
            <person name="Zhang J."/>
            <person name="Zhao Z."/>
            <person name="Zhou C."/>
            <person name="Zhu D."/>
            <person name="Lee S."/>
            <person name="Bess C."/>
            <person name="Blankenburg K."/>
            <person name="Forbes L."/>
            <person name="Fu Q."/>
            <person name="Gubbala S."/>
            <person name="Hirani K."/>
            <person name="Jayaseelan J.C."/>
            <person name="Lara F."/>
            <person name="Munidasa M."/>
            <person name="Palculict T."/>
            <person name="Patil S."/>
            <person name="Pu L.-L."/>
            <person name="Saada N."/>
            <person name="Tang L."/>
            <person name="Weissenberger G."/>
            <person name="Zhu Y."/>
            <person name="Hemphill L."/>
            <person name="Shang Y."/>
            <person name="Youmans B."/>
            <person name="Ayvaz T."/>
            <person name="Ross M."/>
            <person name="Santibanez J."/>
            <person name="Aqrawi P."/>
            <person name="Gross S."/>
            <person name="Joshi V."/>
            <person name="Fowler G."/>
            <person name="Nazareth L."/>
            <person name="Reid J."/>
            <person name="Worley K."/>
            <person name="Petrosino J."/>
            <person name="Highlander S."/>
            <person name="Gibbs R."/>
        </authorList>
    </citation>
    <scope>NUCLEOTIDE SEQUENCE [LARGE SCALE GENOMIC DNA]</scope>
    <source>
        <strain evidence="4 5">DSM 16608</strain>
    </source>
</reference>
<comment type="caution">
    <text evidence="4">The sequence shown here is derived from an EMBL/GenBank/DDBJ whole genome shotgun (WGS) entry which is preliminary data.</text>
</comment>
<keyword evidence="5" id="KW-1185">Reference proteome</keyword>
<evidence type="ECO:0000256" key="2">
    <source>
        <dbReference type="ARBA" id="ARBA00022679"/>
    </source>
</evidence>
<dbReference type="RefSeq" id="WP_007366554.1">
    <property type="nucleotide sequence ID" value="NZ_GL872282.1"/>
</dbReference>
<feature type="domain" description="Glycosyltransferase 2-like" evidence="3">
    <location>
        <begin position="8"/>
        <end position="141"/>
    </location>
</feature>
<gene>
    <name evidence="4" type="ORF">HMPREF9141_1801</name>
</gene>
<dbReference type="Proteomes" id="UP000005697">
    <property type="component" value="Unassembled WGS sequence"/>
</dbReference>
<dbReference type="STRING" id="888743.HMPREF9141_1801"/>
<accession>F0F884</accession>
<dbReference type="EMBL" id="AEWX01000025">
    <property type="protein sequence ID" value="EGC19679.1"/>
    <property type="molecule type" value="Genomic_DNA"/>
</dbReference>